<sequence length="431" mass="47506">MSKRPSQVHYIPPNRRRSAIESVSDIDRAPAASTTAPPRKAKPAPLLPGPFINTSSPSAQRERGTIASTTPAASTLLRTRTKQPTTTTETASPSASALGTTNIATRSRIRDSYASSTQQRIDALQSERSIPAPPSRASAHDRNMRSSHHYGRHDVGHGSHRVEVRESREGREVRESRERDRGSGIRSHMTPAGSIHSPKPHDILPTPAHRSSRNSHLRHTEDVLHSHSSPFLPKKIQSYGSAAVAPSPQFQILRRPRDVQDGHVSSSFALPPRPEPRYSTGKAGFVGDNIHQLTPSTTLEYRVSKFIDSLRPDIPDPPAEDAPYEYPYTQPCDPSSLPPPKRSQPADPRELKRVVLPVNPYATSGPLGGADPYFAVNPVKVRSSVAVQQGLDKGSSRRPRRVRGETRGRREYDEASSQGEECARRMYRLHT</sequence>
<keyword evidence="3" id="KW-1185">Reference proteome</keyword>
<dbReference type="OMA" id="MRSSHHY"/>
<evidence type="ECO:0000256" key="1">
    <source>
        <dbReference type="SAM" id="MobiDB-lite"/>
    </source>
</evidence>
<feature type="region of interest" description="Disordered" evidence="1">
    <location>
        <begin position="385"/>
        <end position="431"/>
    </location>
</feature>
<dbReference type="OrthoDB" id="10565395at2759"/>
<feature type="compositionally biased region" description="Basic and acidic residues" evidence="1">
    <location>
        <begin position="152"/>
        <end position="183"/>
    </location>
</feature>
<gene>
    <name evidence="2" type="ORF">PCON_12458</name>
</gene>
<feature type="region of interest" description="Disordered" evidence="1">
    <location>
        <begin position="1"/>
        <end position="213"/>
    </location>
</feature>
<evidence type="ECO:0000313" key="3">
    <source>
        <dbReference type="Proteomes" id="UP000018144"/>
    </source>
</evidence>
<evidence type="ECO:0000313" key="2">
    <source>
        <dbReference type="EMBL" id="CCX12864.1"/>
    </source>
</evidence>
<feature type="compositionally biased region" description="Basic and acidic residues" evidence="1">
    <location>
        <begin position="402"/>
        <end position="413"/>
    </location>
</feature>
<reference evidence="2 3" key="1">
    <citation type="journal article" date="2013" name="PLoS Genet.">
        <title>The genome and development-dependent transcriptomes of Pyronema confluens: a window into fungal evolution.</title>
        <authorList>
            <person name="Traeger S."/>
            <person name="Altegoer F."/>
            <person name="Freitag M."/>
            <person name="Gabaldon T."/>
            <person name="Kempken F."/>
            <person name="Kumar A."/>
            <person name="Marcet-Houben M."/>
            <person name="Poggeler S."/>
            <person name="Stajich J.E."/>
            <person name="Nowrousian M."/>
        </authorList>
    </citation>
    <scope>NUCLEOTIDE SEQUENCE [LARGE SCALE GENOMIC DNA]</scope>
    <source>
        <strain evidence="3">CBS 100304</strain>
        <tissue evidence="2">Vegetative mycelium</tissue>
    </source>
</reference>
<feature type="compositionally biased region" description="Low complexity" evidence="1">
    <location>
        <begin position="29"/>
        <end position="38"/>
    </location>
</feature>
<accession>U4L6X4</accession>
<feature type="region of interest" description="Disordered" evidence="1">
    <location>
        <begin position="309"/>
        <end position="351"/>
    </location>
</feature>
<dbReference type="Proteomes" id="UP000018144">
    <property type="component" value="Unassembled WGS sequence"/>
</dbReference>
<proteinExistence type="predicted"/>
<organism evidence="2 3">
    <name type="scientific">Pyronema omphalodes (strain CBS 100304)</name>
    <name type="common">Pyronema confluens</name>
    <dbReference type="NCBI Taxonomy" id="1076935"/>
    <lineage>
        <taxon>Eukaryota</taxon>
        <taxon>Fungi</taxon>
        <taxon>Dikarya</taxon>
        <taxon>Ascomycota</taxon>
        <taxon>Pezizomycotina</taxon>
        <taxon>Pezizomycetes</taxon>
        <taxon>Pezizales</taxon>
        <taxon>Pyronemataceae</taxon>
        <taxon>Pyronema</taxon>
    </lineage>
</organism>
<name>U4L6X4_PYROM</name>
<dbReference type="EMBL" id="HF935725">
    <property type="protein sequence ID" value="CCX12864.1"/>
    <property type="molecule type" value="Genomic_DNA"/>
</dbReference>
<protein>
    <submittedName>
        <fullName evidence="2">Uncharacterized protein</fullName>
    </submittedName>
</protein>
<feature type="compositionally biased region" description="Low complexity" evidence="1">
    <location>
        <begin position="75"/>
        <end position="98"/>
    </location>
</feature>
<dbReference type="AlphaFoldDB" id="U4L6X4"/>